<reference evidence="2 3" key="1">
    <citation type="journal article" date="2015" name="Biotechnol. Biofuels">
        <title>Enhanced degradation of softwood versus hardwood by the white-rot fungus Pycnoporus coccineus.</title>
        <authorList>
            <person name="Couturier M."/>
            <person name="Navarro D."/>
            <person name="Chevret D."/>
            <person name="Henrissat B."/>
            <person name="Piumi F."/>
            <person name="Ruiz-Duenas F.J."/>
            <person name="Martinez A.T."/>
            <person name="Grigoriev I.V."/>
            <person name="Riley R."/>
            <person name="Lipzen A."/>
            <person name="Berrin J.G."/>
            <person name="Master E.R."/>
            <person name="Rosso M.N."/>
        </authorList>
    </citation>
    <scope>NUCLEOTIDE SEQUENCE [LARGE SCALE GENOMIC DNA]</scope>
    <source>
        <strain evidence="2 3">BRFM310</strain>
    </source>
</reference>
<accession>A0A1Y2IGQ3</accession>
<organism evidence="2 3">
    <name type="scientific">Trametes coccinea (strain BRFM310)</name>
    <name type="common">Pycnoporus coccineus</name>
    <dbReference type="NCBI Taxonomy" id="1353009"/>
    <lineage>
        <taxon>Eukaryota</taxon>
        <taxon>Fungi</taxon>
        <taxon>Dikarya</taxon>
        <taxon>Basidiomycota</taxon>
        <taxon>Agaricomycotina</taxon>
        <taxon>Agaricomycetes</taxon>
        <taxon>Polyporales</taxon>
        <taxon>Polyporaceae</taxon>
        <taxon>Trametes</taxon>
    </lineage>
</organism>
<evidence type="ECO:0000313" key="2">
    <source>
        <dbReference type="EMBL" id="OSC99440.1"/>
    </source>
</evidence>
<sequence length="154" mass="16992">MHNQAKGMQFSRGSSLACLRAVSFPGRRTRETGRTRPGWLIAPPGSPIGRSGRRSAVSQLDHLSRSPPALHTQTCADASGPAKRTRRPIIRSQILILPRDGIKAGQCARASDPTVVTSSPIRYHHHASRRRQVHHTDLQHQLQLPNDYLAHAVL</sequence>
<dbReference type="AlphaFoldDB" id="A0A1Y2IGQ3"/>
<evidence type="ECO:0000313" key="3">
    <source>
        <dbReference type="Proteomes" id="UP000193067"/>
    </source>
</evidence>
<protein>
    <submittedName>
        <fullName evidence="2">Uncharacterized protein</fullName>
    </submittedName>
</protein>
<keyword evidence="3" id="KW-1185">Reference proteome</keyword>
<gene>
    <name evidence="2" type="ORF">PYCCODRAFT_825480</name>
</gene>
<dbReference type="Proteomes" id="UP000193067">
    <property type="component" value="Unassembled WGS sequence"/>
</dbReference>
<feature type="region of interest" description="Disordered" evidence="1">
    <location>
        <begin position="28"/>
        <end position="84"/>
    </location>
</feature>
<dbReference type="EMBL" id="KZ084127">
    <property type="protein sequence ID" value="OSC99440.1"/>
    <property type="molecule type" value="Genomic_DNA"/>
</dbReference>
<proteinExistence type="predicted"/>
<evidence type="ECO:0000256" key="1">
    <source>
        <dbReference type="SAM" id="MobiDB-lite"/>
    </source>
</evidence>
<name>A0A1Y2IGQ3_TRAC3</name>